<sequence length="66" mass="7703">MKNAGIDVSKQRFGIFFRSISFVLREKILKPWKDFSKTKLVFSFAEKYLGKSAFSFVSFSLGEQRK</sequence>
<dbReference type="RefSeq" id="WP_198639443.1">
    <property type="nucleotide sequence ID" value="NZ_JAEHNY010000016.1"/>
</dbReference>
<protein>
    <recommendedName>
        <fullName evidence="3">Transposase</fullName>
    </recommendedName>
</protein>
<dbReference type="Proteomes" id="UP000635665">
    <property type="component" value="Unassembled WGS sequence"/>
</dbReference>
<evidence type="ECO:0000313" key="2">
    <source>
        <dbReference type="Proteomes" id="UP000635665"/>
    </source>
</evidence>
<keyword evidence="2" id="KW-1185">Reference proteome</keyword>
<accession>A0ABS0TJU5</accession>
<evidence type="ECO:0008006" key="3">
    <source>
        <dbReference type="Google" id="ProtNLM"/>
    </source>
</evidence>
<organism evidence="1 2">
    <name type="scientific">Salegentibacter maritimus</name>
    <dbReference type="NCBI Taxonomy" id="2794347"/>
    <lineage>
        <taxon>Bacteria</taxon>
        <taxon>Pseudomonadati</taxon>
        <taxon>Bacteroidota</taxon>
        <taxon>Flavobacteriia</taxon>
        <taxon>Flavobacteriales</taxon>
        <taxon>Flavobacteriaceae</taxon>
        <taxon>Salegentibacter</taxon>
    </lineage>
</organism>
<comment type="caution">
    <text evidence="1">The sequence shown here is derived from an EMBL/GenBank/DDBJ whole genome shotgun (WGS) entry which is preliminary data.</text>
</comment>
<reference evidence="1 2" key="1">
    <citation type="submission" date="2020-12" db="EMBL/GenBank/DDBJ databases">
        <title>Salegentibacter orientalis sp. nov., isolated from costal sediment.</title>
        <authorList>
            <person name="Lian F.-B."/>
        </authorList>
    </citation>
    <scope>NUCLEOTIDE SEQUENCE [LARGE SCALE GENOMIC DNA]</scope>
    <source>
        <strain evidence="1 2">F60176</strain>
    </source>
</reference>
<gene>
    <name evidence="1" type="ORF">I6U50_15040</name>
</gene>
<proteinExistence type="predicted"/>
<evidence type="ECO:0000313" key="1">
    <source>
        <dbReference type="EMBL" id="MBI6121340.1"/>
    </source>
</evidence>
<name>A0ABS0TJU5_9FLAO</name>
<dbReference type="EMBL" id="JAEHNY010000016">
    <property type="protein sequence ID" value="MBI6121340.1"/>
    <property type="molecule type" value="Genomic_DNA"/>
</dbReference>